<dbReference type="PANTHER" id="PTHR30146">
    <property type="entry name" value="LACI-RELATED TRANSCRIPTIONAL REPRESSOR"/>
    <property type="match status" value="1"/>
</dbReference>
<dbReference type="CDD" id="cd06267">
    <property type="entry name" value="PBP1_LacI_sugar_binding-like"/>
    <property type="match status" value="1"/>
</dbReference>
<proteinExistence type="predicted"/>
<dbReference type="RefSeq" id="WP_119985160.1">
    <property type="nucleotide sequence ID" value="NZ_CP032489.1"/>
</dbReference>
<keyword evidence="6" id="KW-1185">Reference proteome</keyword>
<keyword evidence="3" id="KW-0804">Transcription</keyword>
<evidence type="ECO:0000313" key="6">
    <source>
        <dbReference type="Proteomes" id="UP000266118"/>
    </source>
</evidence>
<evidence type="ECO:0000256" key="2">
    <source>
        <dbReference type="ARBA" id="ARBA00023125"/>
    </source>
</evidence>
<dbReference type="GO" id="GO:0003700">
    <property type="term" value="F:DNA-binding transcription factor activity"/>
    <property type="evidence" value="ECO:0007669"/>
    <property type="project" value="TreeGrafter"/>
</dbReference>
<dbReference type="InterPro" id="IPR028082">
    <property type="entry name" value="Peripla_BP_I"/>
</dbReference>
<dbReference type="AlphaFoldDB" id="A0A386HLK3"/>
<evidence type="ECO:0000256" key="3">
    <source>
        <dbReference type="ARBA" id="ARBA00023163"/>
    </source>
</evidence>
<dbReference type="Pfam" id="PF13377">
    <property type="entry name" value="Peripla_BP_3"/>
    <property type="match status" value="1"/>
</dbReference>
<organism evidence="5 6">
    <name type="scientific">Arachidicoccus soli</name>
    <dbReference type="NCBI Taxonomy" id="2341117"/>
    <lineage>
        <taxon>Bacteria</taxon>
        <taxon>Pseudomonadati</taxon>
        <taxon>Bacteroidota</taxon>
        <taxon>Chitinophagia</taxon>
        <taxon>Chitinophagales</taxon>
        <taxon>Chitinophagaceae</taxon>
        <taxon>Arachidicoccus</taxon>
    </lineage>
</organism>
<keyword evidence="2" id="KW-0238">DNA-binding</keyword>
<dbReference type="PANTHER" id="PTHR30146:SF109">
    <property type="entry name" value="HTH-TYPE TRANSCRIPTIONAL REGULATOR GALS"/>
    <property type="match status" value="1"/>
</dbReference>
<keyword evidence="1" id="KW-0805">Transcription regulation</keyword>
<dbReference type="Pfam" id="PF00356">
    <property type="entry name" value="LacI"/>
    <property type="match status" value="1"/>
</dbReference>
<dbReference type="SUPFAM" id="SSF53822">
    <property type="entry name" value="Periplasmic binding protein-like I"/>
    <property type="match status" value="1"/>
</dbReference>
<sequence length="340" mass="37573">MEKVTITVLAEKLNTTPATISRALNNHPAISDSMKKKVHALAEKMNYKRNKIASSLRSGKTYTIGVLIPSANISFFGSVVHGIEIVANANGYNILLYQTNESRKFEGKGVEALLSAHVDGILISVSKETKDYTHLSNAKKLGVPIVFFDRAKEGLGISSVVIDDYKGAFMATEHLIKQGYKRIAHISGPLHMKVFNDRMEGYKAAMQQYKMKFSDDWLFEGDVSIESGKAAIGHFLSLKEKPDAVFAVEDYSALGALKELKNRKVAVPERFGVFGFANELFAEHLTPSLSSVDQQTILMGKEAMQLLLSLMANKKQPAACTNITLDPLLIFRESSQRKIK</sequence>
<dbReference type="InterPro" id="IPR000843">
    <property type="entry name" value="HTH_LacI"/>
</dbReference>
<dbReference type="InterPro" id="IPR010982">
    <property type="entry name" value="Lambda_DNA-bd_dom_sf"/>
</dbReference>
<dbReference type="Proteomes" id="UP000266118">
    <property type="component" value="Chromosome"/>
</dbReference>
<dbReference type="Gene3D" id="1.10.260.40">
    <property type="entry name" value="lambda repressor-like DNA-binding domains"/>
    <property type="match status" value="1"/>
</dbReference>
<dbReference type="KEGG" id="ark:D6B99_03590"/>
<reference evidence="5 6" key="1">
    <citation type="submission" date="2018-09" db="EMBL/GenBank/DDBJ databases">
        <title>Arachidicoccus sp. nov., a bacterium isolated from soil.</title>
        <authorList>
            <person name="Weon H.-Y."/>
            <person name="Kwon S.-W."/>
            <person name="Lee S.A."/>
        </authorList>
    </citation>
    <scope>NUCLEOTIDE SEQUENCE [LARGE SCALE GENOMIC DNA]</scope>
    <source>
        <strain evidence="5 6">KIS59-12</strain>
    </source>
</reference>
<evidence type="ECO:0000259" key="4">
    <source>
        <dbReference type="PROSITE" id="PS50932"/>
    </source>
</evidence>
<feature type="domain" description="HTH lacI-type" evidence="4">
    <location>
        <begin position="4"/>
        <end position="58"/>
    </location>
</feature>
<dbReference type="Gene3D" id="3.40.50.2300">
    <property type="match status" value="2"/>
</dbReference>
<dbReference type="PROSITE" id="PS50932">
    <property type="entry name" value="HTH_LACI_2"/>
    <property type="match status" value="1"/>
</dbReference>
<dbReference type="EMBL" id="CP032489">
    <property type="protein sequence ID" value="AYD46777.1"/>
    <property type="molecule type" value="Genomic_DNA"/>
</dbReference>
<dbReference type="GO" id="GO:0000976">
    <property type="term" value="F:transcription cis-regulatory region binding"/>
    <property type="evidence" value="ECO:0007669"/>
    <property type="project" value="TreeGrafter"/>
</dbReference>
<dbReference type="SMART" id="SM00354">
    <property type="entry name" value="HTH_LACI"/>
    <property type="match status" value="1"/>
</dbReference>
<dbReference type="SUPFAM" id="SSF47413">
    <property type="entry name" value="lambda repressor-like DNA-binding domains"/>
    <property type="match status" value="1"/>
</dbReference>
<dbReference type="OrthoDB" id="9803256at2"/>
<dbReference type="InterPro" id="IPR046335">
    <property type="entry name" value="LacI/GalR-like_sensor"/>
</dbReference>
<accession>A0A386HLK3</accession>
<protein>
    <submittedName>
        <fullName evidence="5">LacI family transcriptional regulator</fullName>
    </submittedName>
</protein>
<name>A0A386HLK3_9BACT</name>
<evidence type="ECO:0000256" key="1">
    <source>
        <dbReference type="ARBA" id="ARBA00023015"/>
    </source>
</evidence>
<gene>
    <name evidence="5" type="ORF">D6B99_03590</name>
</gene>
<evidence type="ECO:0000313" key="5">
    <source>
        <dbReference type="EMBL" id="AYD46777.1"/>
    </source>
</evidence>
<dbReference type="CDD" id="cd01392">
    <property type="entry name" value="HTH_LacI"/>
    <property type="match status" value="1"/>
</dbReference>